<gene>
    <name evidence="2" type="ORF">G2W53_020733</name>
</gene>
<name>A0A834WMT1_9FABA</name>
<sequence>MVVTPRIGPLSSNDQQEKNMVGGSSHDGSSTLNSIFGQTM</sequence>
<dbReference type="EMBL" id="JAAIUW010000007">
    <property type="protein sequence ID" value="KAF7822589.1"/>
    <property type="molecule type" value="Genomic_DNA"/>
</dbReference>
<organism evidence="2 3">
    <name type="scientific">Senna tora</name>
    <dbReference type="NCBI Taxonomy" id="362788"/>
    <lineage>
        <taxon>Eukaryota</taxon>
        <taxon>Viridiplantae</taxon>
        <taxon>Streptophyta</taxon>
        <taxon>Embryophyta</taxon>
        <taxon>Tracheophyta</taxon>
        <taxon>Spermatophyta</taxon>
        <taxon>Magnoliopsida</taxon>
        <taxon>eudicotyledons</taxon>
        <taxon>Gunneridae</taxon>
        <taxon>Pentapetalae</taxon>
        <taxon>rosids</taxon>
        <taxon>fabids</taxon>
        <taxon>Fabales</taxon>
        <taxon>Fabaceae</taxon>
        <taxon>Caesalpinioideae</taxon>
        <taxon>Cassia clade</taxon>
        <taxon>Senna</taxon>
    </lineage>
</organism>
<feature type="region of interest" description="Disordered" evidence="1">
    <location>
        <begin position="1"/>
        <end position="40"/>
    </location>
</feature>
<accession>A0A834WMT1</accession>
<dbReference type="Proteomes" id="UP000634136">
    <property type="component" value="Unassembled WGS sequence"/>
</dbReference>
<evidence type="ECO:0000313" key="2">
    <source>
        <dbReference type="EMBL" id="KAF7822589.1"/>
    </source>
</evidence>
<protein>
    <submittedName>
        <fullName evidence="2">Uncharacterized protein</fullName>
    </submittedName>
</protein>
<feature type="compositionally biased region" description="Polar residues" evidence="1">
    <location>
        <begin position="26"/>
        <end position="40"/>
    </location>
</feature>
<reference evidence="2" key="1">
    <citation type="submission" date="2020-09" db="EMBL/GenBank/DDBJ databases">
        <title>Genome-Enabled Discovery of Anthraquinone Biosynthesis in Senna tora.</title>
        <authorList>
            <person name="Kang S.-H."/>
            <person name="Pandey R.P."/>
            <person name="Lee C.-M."/>
            <person name="Sim J.-S."/>
            <person name="Jeong J.-T."/>
            <person name="Choi B.-S."/>
            <person name="Jung M."/>
            <person name="Ginzburg D."/>
            <person name="Zhao K."/>
            <person name="Won S.Y."/>
            <person name="Oh T.-J."/>
            <person name="Yu Y."/>
            <person name="Kim N.-H."/>
            <person name="Lee O.R."/>
            <person name="Lee T.-H."/>
            <person name="Bashyal P."/>
            <person name="Kim T.-S."/>
            <person name="Lee W.-H."/>
            <person name="Kawkins C."/>
            <person name="Kim C.-K."/>
            <person name="Kim J.S."/>
            <person name="Ahn B.O."/>
            <person name="Rhee S.Y."/>
            <person name="Sohng J.K."/>
        </authorList>
    </citation>
    <scope>NUCLEOTIDE SEQUENCE</scope>
    <source>
        <tissue evidence="2">Leaf</tissue>
    </source>
</reference>
<keyword evidence="3" id="KW-1185">Reference proteome</keyword>
<evidence type="ECO:0000313" key="3">
    <source>
        <dbReference type="Proteomes" id="UP000634136"/>
    </source>
</evidence>
<comment type="caution">
    <text evidence="2">The sequence shown here is derived from an EMBL/GenBank/DDBJ whole genome shotgun (WGS) entry which is preliminary data.</text>
</comment>
<dbReference type="AlphaFoldDB" id="A0A834WMT1"/>
<evidence type="ECO:0000256" key="1">
    <source>
        <dbReference type="SAM" id="MobiDB-lite"/>
    </source>
</evidence>
<proteinExistence type="predicted"/>